<keyword evidence="3" id="KW-1185">Reference proteome</keyword>
<evidence type="ECO:0008006" key="4">
    <source>
        <dbReference type="Google" id="ProtNLM"/>
    </source>
</evidence>
<name>A0A4Y2JIB6_ARAVE</name>
<evidence type="ECO:0000256" key="1">
    <source>
        <dbReference type="SAM" id="MobiDB-lite"/>
    </source>
</evidence>
<dbReference type="EMBL" id="BGPR01003522">
    <property type="protein sequence ID" value="GBM89208.1"/>
    <property type="molecule type" value="Genomic_DNA"/>
</dbReference>
<dbReference type="OrthoDB" id="8123891at2759"/>
<sequence length="154" mass="17153">MMMSFCLRDPKCLKCVGNHSIQSCQNPADTPAKCRHCNGPHTANFTGCPHNPINKRQEKEAKQPKRYFKPAPSDAWSNPQALAQVKVPAFQQAPTMTLKTTSHQSSNQTPFQTATQPNSNSPLLIQISQMINSFMAQLNSVLQNSHVDQHVQQL</sequence>
<reference evidence="2 3" key="1">
    <citation type="journal article" date="2019" name="Sci. Rep.">
        <title>Orb-weaving spider Araneus ventricosus genome elucidates the spidroin gene catalogue.</title>
        <authorList>
            <person name="Kono N."/>
            <person name="Nakamura H."/>
            <person name="Ohtoshi R."/>
            <person name="Moran D.A.P."/>
            <person name="Shinohara A."/>
            <person name="Yoshida Y."/>
            <person name="Fujiwara M."/>
            <person name="Mori M."/>
            <person name="Tomita M."/>
            <person name="Arakawa K."/>
        </authorList>
    </citation>
    <scope>NUCLEOTIDE SEQUENCE [LARGE SCALE GENOMIC DNA]</scope>
</reference>
<feature type="region of interest" description="Disordered" evidence="1">
    <location>
        <begin position="48"/>
        <end position="75"/>
    </location>
</feature>
<dbReference type="AlphaFoldDB" id="A0A4Y2JIB6"/>
<dbReference type="Proteomes" id="UP000499080">
    <property type="component" value="Unassembled WGS sequence"/>
</dbReference>
<evidence type="ECO:0000313" key="2">
    <source>
        <dbReference type="EMBL" id="GBM89208.1"/>
    </source>
</evidence>
<proteinExistence type="predicted"/>
<evidence type="ECO:0000313" key="3">
    <source>
        <dbReference type="Proteomes" id="UP000499080"/>
    </source>
</evidence>
<organism evidence="2 3">
    <name type="scientific">Araneus ventricosus</name>
    <name type="common">Orbweaver spider</name>
    <name type="synonym">Epeira ventricosa</name>
    <dbReference type="NCBI Taxonomy" id="182803"/>
    <lineage>
        <taxon>Eukaryota</taxon>
        <taxon>Metazoa</taxon>
        <taxon>Ecdysozoa</taxon>
        <taxon>Arthropoda</taxon>
        <taxon>Chelicerata</taxon>
        <taxon>Arachnida</taxon>
        <taxon>Araneae</taxon>
        <taxon>Araneomorphae</taxon>
        <taxon>Entelegynae</taxon>
        <taxon>Araneoidea</taxon>
        <taxon>Araneidae</taxon>
        <taxon>Araneus</taxon>
    </lineage>
</organism>
<gene>
    <name evidence="2" type="ORF">AVEN_158508_1</name>
</gene>
<protein>
    <recommendedName>
        <fullName evidence="4">Nucleic-acid-binding protein from transposon X-element</fullName>
    </recommendedName>
</protein>
<comment type="caution">
    <text evidence="2">The sequence shown here is derived from an EMBL/GenBank/DDBJ whole genome shotgun (WGS) entry which is preliminary data.</text>
</comment>
<accession>A0A4Y2JIB6</accession>